<evidence type="ECO:0000256" key="1">
    <source>
        <dbReference type="PROSITE-ProRule" id="PRU10141"/>
    </source>
</evidence>
<dbReference type="SUPFAM" id="SSF81901">
    <property type="entry name" value="HCP-like"/>
    <property type="match status" value="1"/>
</dbReference>
<dbReference type="InterPro" id="IPR011009">
    <property type="entry name" value="Kinase-like_dom_sf"/>
</dbReference>
<dbReference type="EMBL" id="BEXD01001334">
    <property type="protein sequence ID" value="GBB93565.1"/>
    <property type="molecule type" value="Genomic_DNA"/>
</dbReference>
<dbReference type="Proteomes" id="UP000615446">
    <property type="component" value="Unassembled WGS sequence"/>
</dbReference>
<dbReference type="SUPFAM" id="SSF56112">
    <property type="entry name" value="Protein kinase-like (PK-like)"/>
    <property type="match status" value="1"/>
</dbReference>
<organism evidence="3 5">
    <name type="scientific">Rhizophagus clarus</name>
    <dbReference type="NCBI Taxonomy" id="94130"/>
    <lineage>
        <taxon>Eukaryota</taxon>
        <taxon>Fungi</taxon>
        <taxon>Fungi incertae sedis</taxon>
        <taxon>Mucoromycota</taxon>
        <taxon>Glomeromycotina</taxon>
        <taxon>Glomeromycetes</taxon>
        <taxon>Glomerales</taxon>
        <taxon>Glomeraceae</taxon>
        <taxon>Rhizophagus</taxon>
    </lineage>
</organism>
<feature type="binding site" evidence="1">
    <location>
        <position position="54"/>
    </location>
    <ligand>
        <name>ATP</name>
        <dbReference type="ChEBI" id="CHEBI:30616"/>
    </ligand>
</feature>
<dbReference type="PROSITE" id="PS00107">
    <property type="entry name" value="PROTEIN_KINASE_ATP"/>
    <property type="match status" value="1"/>
</dbReference>
<dbReference type="EMBL" id="BLAL01000073">
    <property type="protein sequence ID" value="GES83713.1"/>
    <property type="molecule type" value="Genomic_DNA"/>
</dbReference>
<accession>A0A2Z6QVE2</accession>
<dbReference type="InterPro" id="IPR017441">
    <property type="entry name" value="Protein_kinase_ATP_BS"/>
</dbReference>
<dbReference type="PROSITE" id="PS50011">
    <property type="entry name" value="PROTEIN_KINASE_DOM"/>
    <property type="match status" value="1"/>
</dbReference>
<keyword evidence="1" id="KW-0067">ATP-binding</keyword>
<dbReference type="InterPro" id="IPR000719">
    <property type="entry name" value="Prot_kinase_dom"/>
</dbReference>
<keyword evidence="1" id="KW-0547">Nucleotide-binding</keyword>
<dbReference type="Gene3D" id="1.25.40.10">
    <property type="entry name" value="Tetratricopeptide repeat domain"/>
    <property type="match status" value="1"/>
</dbReference>
<dbReference type="Proteomes" id="UP000247702">
    <property type="component" value="Unassembled WGS sequence"/>
</dbReference>
<dbReference type="SMART" id="SM00671">
    <property type="entry name" value="SEL1"/>
    <property type="match status" value="2"/>
</dbReference>
<keyword evidence="4" id="KW-0808">Transferase</keyword>
<dbReference type="Gene3D" id="1.10.510.10">
    <property type="entry name" value="Transferase(Phosphotransferase) domain 1"/>
    <property type="match status" value="1"/>
</dbReference>
<dbReference type="PRINTS" id="PR00109">
    <property type="entry name" value="TYRKINASE"/>
</dbReference>
<dbReference type="OrthoDB" id="2379901at2759"/>
<gene>
    <name evidence="4" type="ORF">RCL2_001086800</name>
    <name evidence="3" type="ORF">RclHR1_21990003</name>
</gene>
<dbReference type="Pfam" id="PF07714">
    <property type="entry name" value="PK_Tyr_Ser-Thr"/>
    <property type="match status" value="1"/>
</dbReference>
<dbReference type="InterPro" id="IPR011990">
    <property type="entry name" value="TPR-like_helical_dom_sf"/>
</dbReference>
<sequence>MSEWINWIEEAISKKHIKYYDYKNFSNFEVIGSGAFGKVYRAKWKNSRKILALKSLKNATAEKIVYELKIQREVHFHDNIISFYGITIDDQNYSSKKYKLVMEYADSGTLRKYLEKNISRLTWDDKFKMAYQLASAVSCLHDESIIHRDLHSNNVLIHQSNIKLADFGLSKNTDESGTSRQYGMHPYVDPKKFSSSNYSLNKKSDVYSIGVLLWEISSCRPPFREYNHDALPMRILQGLRETPIPGTPNSYLKIYTDCWEYEPDDRPTIYKVVTSLETVMANNTKHHWTPPFNNSSYSSYVNNSSYSPNDDLPQSFRKKGSKSRKDIVDGIATLPYKIYDKNKKQKILDYLNDHHTTPKEIFNWLLNNKRDPNSFLVLGDFNYLGIATEVDKQKAYNFYLGAGDRDDGHIVAQYNLGFMCENDKFGDTLQAMYWYRKSAEQGNHEARECFDRLRRSEQKTVSLSNKYSTEIFDNYNIFNPYE</sequence>
<dbReference type="GO" id="GO:0004674">
    <property type="term" value="F:protein serine/threonine kinase activity"/>
    <property type="evidence" value="ECO:0007669"/>
    <property type="project" value="TreeGrafter"/>
</dbReference>
<reference evidence="4" key="2">
    <citation type="submission" date="2019-10" db="EMBL/GenBank/DDBJ databases">
        <title>Conservation and host-specific expression of non-tandemly repeated heterogenous ribosome RNA gene in arbuscular mycorrhizal fungi.</title>
        <authorList>
            <person name="Maeda T."/>
            <person name="Kobayashi Y."/>
            <person name="Nakagawa T."/>
            <person name="Ezawa T."/>
            <person name="Yamaguchi K."/>
            <person name="Bino T."/>
            <person name="Nishimoto Y."/>
            <person name="Shigenobu S."/>
            <person name="Kawaguchi M."/>
        </authorList>
    </citation>
    <scope>NUCLEOTIDE SEQUENCE</scope>
    <source>
        <strain evidence="4">HR1</strain>
    </source>
</reference>
<protein>
    <submittedName>
        <fullName evidence="4">Kinase-like domain-containing protein</fullName>
    </submittedName>
</protein>
<name>A0A2Z6QVE2_9GLOM</name>
<dbReference type="InterPro" id="IPR006597">
    <property type="entry name" value="Sel1-like"/>
</dbReference>
<feature type="domain" description="Protein kinase" evidence="2">
    <location>
        <begin position="25"/>
        <end position="289"/>
    </location>
</feature>
<dbReference type="GO" id="GO:0005524">
    <property type="term" value="F:ATP binding"/>
    <property type="evidence" value="ECO:0007669"/>
    <property type="project" value="UniProtKB-UniRule"/>
</dbReference>
<dbReference type="AlphaFoldDB" id="A0A2Z6QVE2"/>
<comment type="caution">
    <text evidence="3">The sequence shown here is derived from an EMBL/GenBank/DDBJ whole genome shotgun (WGS) entry which is preliminary data.</text>
</comment>
<evidence type="ECO:0000313" key="5">
    <source>
        <dbReference type="Proteomes" id="UP000247702"/>
    </source>
</evidence>
<evidence type="ECO:0000259" key="2">
    <source>
        <dbReference type="PROSITE" id="PS50011"/>
    </source>
</evidence>
<dbReference type="PANTHER" id="PTHR44329">
    <property type="entry name" value="SERINE/THREONINE-PROTEIN KINASE TNNI3K-RELATED"/>
    <property type="match status" value="1"/>
</dbReference>
<dbReference type="Pfam" id="PF08238">
    <property type="entry name" value="Sel1"/>
    <property type="match status" value="2"/>
</dbReference>
<proteinExistence type="predicted"/>
<dbReference type="InterPro" id="IPR051681">
    <property type="entry name" value="Ser/Thr_Kinases-Pseudokinases"/>
</dbReference>
<dbReference type="STRING" id="94130.A0A2Z6QVE2"/>
<evidence type="ECO:0000313" key="3">
    <source>
        <dbReference type="EMBL" id="GBB93565.1"/>
    </source>
</evidence>
<keyword evidence="5" id="KW-1185">Reference proteome</keyword>
<evidence type="ECO:0000313" key="4">
    <source>
        <dbReference type="EMBL" id="GES83713.1"/>
    </source>
</evidence>
<dbReference type="InterPro" id="IPR001245">
    <property type="entry name" value="Ser-Thr/Tyr_kinase_cat_dom"/>
</dbReference>
<reference evidence="3 5" key="1">
    <citation type="submission" date="2017-11" db="EMBL/GenBank/DDBJ databases">
        <title>The genome of Rhizophagus clarus HR1 reveals common genetic basis of auxotrophy among arbuscular mycorrhizal fungi.</title>
        <authorList>
            <person name="Kobayashi Y."/>
        </authorList>
    </citation>
    <scope>NUCLEOTIDE SEQUENCE [LARGE SCALE GENOMIC DNA]</scope>
    <source>
        <strain evidence="3 5">HR1</strain>
    </source>
</reference>
<keyword evidence="4" id="KW-0418">Kinase</keyword>
<dbReference type="PANTHER" id="PTHR44329:SF293">
    <property type="entry name" value="MITOGEN-ACTIVATED PROTEIN KINASE KINASE KINASE"/>
    <property type="match status" value="1"/>
</dbReference>